<comment type="subcellular location">
    <subcellularLocation>
        <location evidence="10">Cell inner membrane</location>
        <topology evidence="10">Peripheral membrane protein</topology>
        <orientation evidence="10">Cytoplasmic side</orientation>
    </subcellularLocation>
</comment>
<dbReference type="Pfam" id="PF00149">
    <property type="entry name" value="Metallophos"/>
    <property type="match status" value="1"/>
</dbReference>
<dbReference type="EMBL" id="BSOJ01000038">
    <property type="protein sequence ID" value="GLR27701.1"/>
    <property type="molecule type" value="Genomic_DNA"/>
</dbReference>
<name>A0ABQ5YWV6_9BURK</name>
<comment type="catalytic activity">
    <reaction evidence="10">
        <text>UDP-2-N,3-O-bis[(3R)-3-hydroxytetradecanoyl]-alpha-D-glucosamine + H2O = 2-N,3-O-bis[(3R)-3-hydroxytetradecanoyl]-alpha-D-glucosaminyl 1-phosphate + UMP + 2 H(+)</text>
        <dbReference type="Rhea" id="RHEA:25213"/>
        <dbReference type="ChEBI" id="CHEBI:15377"/>
        <dbReference type="ChEBI" id="CHEBI:15378"/>
        <dbReference type="ChEBI" id="CHEBI:57865"/>
        <dbReference type="ChEBI" id="CHEBI:57957"/>
        <dbReference type="ChEBI" id="CHEBI:78847"/>
        <dbReference type="EC" id="3.6.1.54"/>
    </reaction>
</comment>
<evidence type="ECO:0000256" key="4">
    <source>
        <dbReference type="ARBA" id="ARBA00022556"/>
    </source>
</evidence>
<gene>
    <name evidence="10 12" type="primary">lpxH</name>
    <name evidence="12" type="ORF">GCM10007875_27930</name>
</gene>
<feature type="binding site" evidence="10">
    <location>
        <position position="167"/>
    </location>
    <ligand>
        <name>substrate</name>
    </ligand>
</feature>
<feature type="binding site" evidence="10">
    <location>
        <position position="212"/>
    </location>
    <ligand>
        <name>Mn(2+)</name>
        <dbReference type="ChEBI" id="CHEBI:29035"/>
        <label>1</label>
    </ligand>
</feature>
<evidence type="ECO:0000256" key="2">
    <source>
        <dbReference type="ARBA" id="ARBA00022516"/>
    </source>
</evidence>
<keyword evidence="13" id="KW-1185">Reference proteome</keyword>
<comment type="cofactor">
    <cofactor evidence="10">
        <name>Mn(2+)</name>
        <dbReference type="ChEBI" id="CHEBI:29035"/>
    </cofactor>
    <text evidence="10">Binds 2 Mn(2+) ions per subunit in a binuclear metal center.</text>
</comment>
<organism evidence="12 13">
    <name type="scientific">Limnobacter litoralis</name>
    <dbReference type="NCBI Taxonomy" id="481366"/>
    <lineage>
        <taxon>Bacteria</taxon>
        <taxon>Pseudomonadati</taxon>
        <taxon>Pseudomonadota</taxon>
        <taxon>Betaproteobacteria</taxon>
        <taxon>Burkholderiales</taxon>
        <taxon>Burkholderiaceae</taxon>
        <taxon>Limnobacter</taxon>
    </lineage>
</organism>
<feature type="binding site" evidence="10">
    <location>
        <position position="48"/>
    </location>
    <ligand>
        <name>Mn(2+)</name>
        <dbReference type="ChEBI" id="CHEBI:29035"/>
        <label>1</label>
    </ligand>
</feature>
<feature type="binding site" evidence="10">
    <location>
        <position position="129"/>
    </location>
    <ligand>
        <name>substrate</name>
    </ligand>
</feature>
<keyword evidence="1 10" id="KW-1003">Cell membrane</keyword>
<evidence type="ECO:0000256" key="8">
    <source>
        <dbReference type="ARBA" id="ARBA00023136"/>
    </source>
</evidence>
<keyword evidence="3 10" id="KW-0997">Cell inner membrane</keyword>
<feature type="binding site" evidence="10">
    <location>
        <position position="121"/>
    </location>
    <ligand>
        <name>Mn(2+)</name>
        <dbReference type="ChEBI" id="CHEBI:29035"/>
        <label>2</label>
    </ligand>
</feature>
<dbReference type="HAMAP" id="MF_00575">
    <property type="entry name" value="LpxH"/>
    <property type="match status" value="1"/>
</dbReference>
<dbReference type="Proteomes" id="UP001156664">
    <property type="component" value="Unassembled WGS sequence"/>
</dbReference>
<evidence type="ECO:0000256" key="3">
    <source>
        <dbReference type="ARBA" id="ARBA00022519"/>
    </source>
</evidence>
<dbReference type="RefSeq" id="WP_284282560.1">
    <property type="nucleotide sequence ID" value="NZ_BSOJ01000038.1"/>
</dbReference>
<evidence type="ECO:0000259" key="11">
    <source>
        <dbReference type="Pfam" id="PF00149"/>
    </source>
</evidence>
<dbReference type="InterPro" id="IPR010138">
    <property type="entry name" value="UDP-diacylglucosamine_Hdrlase"/>
</dbReference>
<evidence type="ECO:0000313" key="12">
    <source>
        <dbReference type="EMBL" id="GLR27701.1"/>
    </source>
</evidence>
<dbReference type="InterPro" id="IPR004843">
    <property type="entry name" value="Calcineurin-like_PHP"/>
</dbReference>
<dbReference type="PANTHER" id="PTHR34990:SF1">
    <property type="entry name" value="UDP-2,3-DIACYLGLUCOSAMINE HYDROLASE"/>
    <property type="match status" value="1"/>
</dbReference>
<comment type="pathway">
    <text evidence="10">Glycolipid biosynthesis; lipid IV(A) biosynthesis; lipid IV(A) from (3R)-3-hydroxytetradecanoyl-[acyl-carrier-protein] and UDP-N-acetyl-alpha-D-glucosamine: step 4/6.</text>
</comment>
<comment type="function">
    <text evidence="10">Hydrolyzes the pyrophosphate bond of UDP-2,3-diacylglucosamine to yield 2,3-diacylglucosamine 1-phosphate (lipid X) and UMP by catalyzing the attack of water at the alpha-P atom. Involved in the biosynthesis of lipid A, a phosphorylated glycolipid that anchors the lipopolysaccharide to the outer membrane of the cell.</text>
</comment>
<protein>
    <recommendedName>
        <fullName evidence="10">UDP-2,3-diacylglucosamine hydrolase</fullName>
        <ecNumber evidence="10">3.6.1.54</ecNumber>
    </recommendedName>
    <alternativeName>
        <fullName evidence="10">UDP-2,3-diacylglucosamine diphosphatase</fullName>
    </alternativeName>
</protein>
<feature type="binding site" evidence="10">
    <location>
        <position position="86"/>
    </location>
    <ligand>
        <name>Mn(2+)</name>
        <dbReference type="ChEBI" id="CHEBI:29035"/>
        <label>2</label>
    </ligand>
</feature>
<keyword evidence="2 10" id="KW-0444">Lipid biosynthesis</keyword>
<evidence type="ECO:0000256" key="7">
    <source>
        <dbReference type="ARBA" id="ARBA00023098"/>
    </source>
</evidence>
<reference evidence="13" key="1">
    <citation type="journal article" date="2019" name="Int. J. Syst. Evol. Microbiol.">
        <title>The Global Catalogue of Microorganisms (GCM) 10K type strain sequencing project: providing services to taxonomists for standard genome sequencing and annotation.</title>
        <authorList>
            <consortium name="The Broad Institute Genomics Platform"/>
            <consortium name="The Broad Institute Genome Sequencing Center for Infectious Disease"/>
            <person name="Wu L."/>
            <person name="Ma J."/>
        </authorList>
    </citation>
    <scope>NUCLEOTIDE SEQUENCE [LARGE SCALE GENOMIC DNA]</scope>
    <source>
        <strain evidence="13">NBRC 105857</strain>
    </source>
</reference>
<accession>A0ABQ5YWV6</accession>
<dbReference type="NCBIfam" id="TIGR01854">
    <property type="entry name" value="lipid_A_lpxH"/>
    <property type="match status" value="1"/>
</dbReference>
<keyword evidence="4 10" id="KW-0441">Lipid A biosynthesis</keyword>
<feature type="binding site" evidence="10">
    <location>
        <position position="171"/>
    </location>
    <ligand>
        <name>substrate</name>
    </ligand>
</feature>
<feature type="binding site" evidence="10">
    <location>
        <position position="17"/>
    </location>
    <ligand>
        <name>Mn(2+)</name>
        <dbReference type="ChEBI" id="CHEBI:29035"/>
        <label>1</label>
    </ligand>
</feature>
<dbReference type="SUPFAM" id="SSF56300">
    <property type="entry name" value="Metallo-dependent phosphatases"/>
    <property type="match status" value="1"/>
</dbReference>
<dbReference type="EC" id="3.6.1.54" evidence="10"/>
<keyword evidence="6 10" id="KW-0378">Hydrolase</keyword>
<dbReference type="CDD" id="cd07398">
    <property type="entry name" value="MPP_YbbF-LpxH"/>
    <property type="match status" value="1"/>
</dbReference>
<keyword evidence="5 10" id="KW-0479">Metal-binding</keyword>
<dbReference type="InterPro" id="IPR029052">
    <property type="entry name" value="Metallo-depent_PP-like"/>
</dbReference>
<comment type="caution">
    <text evidence="10">Lacks conserved residue(s) required for the propagation of feature annotation.</text>
</comment>
<keyword evidence="7 10" id="KW-0443">Lipid metabolism</keyword>
<dbReference type="Gene3D" id="3.60.21.10">
    <property type="match status" value="1"/>
</dbReference>
<evidence type="ECO:0000256" key="1">
    <source>
        <dbReference type="ARBA" id="ARBA00022475"/>
    </source>
</evidence>
<evidence type="ECO:0000256" key="9">
    <source>
        <dbReference type="ARBA" id="ARBA00023211"/>
    </source>
</evidence>
<feature type="domain" description="Calcineurin-like phosphoesterase" evidence="11">
    <location>
        <begin position="12"/>
        <end position="214"/>
    </location>
</feature>
<proteinExistence type="inferred from homology"/>
<comment type="similarity">
    <text evidence="10">Belongs to the LpxH family.</text>
</comment>
<evidence type="ECO:0000313" key="13">
    <source>
        <dbReference type="Proteomes" id="UP001156664"/>
    </source>
</evidence>
<feature type="binding site" evidence="10">
    <location>
        <position position="15"/>
    </location>
    <ligand>
        <name>Mn(2+)</name>
        <dbReference type="ChEBI" id="CHEBI:29035"/>
        <label>1</label>
    </ligand>
</feature>
<feature type="binding site" evidence="10">
    <location>
        <position position="210"/>
    </location>
    <ligand>
        <name>substrate</name>
    </ligand>
</feature>
<feature type="binding site" evidence="10">
    <location>
        <position position="48"/>
    </location>
    <ligand>
        <name>Mn(2+)</name>
        <dbReference type="ChEBI" id="CHEBI:29035"/>
        <label>2</label>
    </ligand>
</feature>
<evidence type="ECO:0000256" key="5">
    <source>
        <dbReference type="ARBA" id="ARBA00022723"/>
    </source>
</evidence>
<feature type="binding site" evidence="10">
    <location>
        <begin position="86"/>
        <end position="87"/>
    </location>
    <ligand>
        <name>substrate</name>
    </ligand>
</feature>
<dbReference type="InterPro" id="IPR043461">
    <property type="entry name" value="LpxH-like"/>
</dbReference>
<keyword evidence="8 10" id="KW-0472">Membrane</keyword>
<feature type="binding site" evidence="10">
    <location>
        <position position="210"/>
    </location>
    <ligand>
        <name>Mn(2+)</name>
        <dbReference type="ChEBI" id="CHEBI:29035"/>
        <label>2</label>
    </ligand>
</feature>
<comment type="caution">
    <text evidence="12">The sequence shown here is derived from an EMBL/GenBank/DDBJ whole genome shotgun (WGS) entry which is preliminary data.</text>
</comment>
<dbReference type="GO" id="GO:0016787">
    <property type="term" value="F:hydrolase activity"/>
    <property type="evidence" value="ECO:0007669"/>
    <property type="project" value="UniProtKB-KW"/>
</dbReference>
<evidence type="ECO:0000256" key="10">
    <source>
        <dbReference type="HAMAP-Rule" id="MF_00575"/>
    </source>
</evidence>
<keyword evidence="9 10" id="KW-0464">Manganese</keyword>
<evidence type="ECO:0000256" key="6">
    <source>
        <dbReference type="ARBA" id="ARBA00022801"/>
    </source>
</evidence>
<sequence length="275" mass="30608">MIEISEGQYAYFASDLHLSEKTPDTLTAFTRWLASVAQADNLIFLLGDLFEVWLGDDHSDAVSIEVSKAIYNAKLAGARVFFMHGNRDFLLGEQFAEASGMEILEDPDFIRVGNQIILISHGDQLCTDDKAYQKFRLQSRDEAWKEGFLSRPIEERMAIAGSIRDESKRHKSSSALSIMDTNSDAVENAFKGKWPDGCLIGRSQVIIHGHTHRCAVHGPEATPLHAAGQSCSGQLENHTRIVLPDWNYDATENTSHKGGYLQLTSDGQYTLTVFN</sequence>
<dbReference type="NCBIfam" id="NF003743">
    <property type="entry name" value="PRK05340.1"/>
    <property type="match status" value="1"/>
</dbReference>
<dbReference type="PANTHER" id="PTHR34990">
    <property type="entry name" value="UDP-2,3-DIACYLGLUCOSAMINE HYDROLASE-RELATED"/>
    <property type="match status" value="1"/>
</dbReference>